<reference evidence="2 3" key="1">
    <citation type="submission" date="2016-04" db="EMBL/GenBank/DDBJ databases">
        <title>Evolutionary innovation and constraint leading to complex multicellularity in the Ascomycota.</title>
        <authorList>
            <person name="Cisse O."/>
            <person name="Nguyen A."/>
            <person name="Hewitt D.A."/>
            <person name="Jedd G."/>
            <person name="Stajich J.E."/>
        </authorList>
    </citation>
    <scope>NUCLEOTIDE SEQUENCE [LARGE SCALE GENOMIC DNA]</scope>
    <source>
        <strain evidence="2 3">DAH-3</strain>
    </source>
</reference>
<feature type="signal peptide" evidence="1">
    <location>
        <begin position="1"/>
        <end position="15"/>
    </location>
</feature>
<keyword evidence="3" id="KW-1185">Reference proteome</keyword>
<evidence type="ECO:0000313" key="3">
    <source>
        <dbReference type="Proteomes" id="UP000186594"/>
    </source>
</evidence>
<evidence type="ECO:0000313" key="2">
    <source>
        <dbReference type="EMBL" id="OLL25926.1"/>
    </source>
</evidence>
<evidence type="ECO:0000256" key="1">
    <source>
        <dbReference type="SAM" id="SignalP"/>
    </source>
</evidence>
<name>A0A1U7LTC5_NEOID</name>
<dbReference type="AlphaFoldDB" id="A0A1U7LTC5"/>
<feature type="chain" id="PRO_5013115324" evidence="1">
    <location>
        <begin position="16"/>
        <end position="229"/>
    </location>
</feature>
<dbReference type="Proteomes" id="UP000186594">
    <property type="component" value="Unassembled WGS sequence"/>
</dbReference>
<proteinExistence type="predicted"/>
<organism evidence="2 3">
    <name type="scientific">Neolecta irregularis (strain DAH-3)</name>
    <dbReference type="NCBI Taxonomy" id="1198029"/>
    <lineage>
        <taxon>Eukaryota</taxon>
        <taxon>Fungi</taxon>
        <taxon>Dikarya</taxon>
        <taxon>Ascomycota</taxon>
        <taxon>Taphrinomycotina</taxon>
        <taxon>Neolectales</taxon>
        <taxon>Neolectaceae</taxon>
        <taxon>Neolecta</taxon>
    </lineage>
</organism>
<dbReference type="EMBL" id="LXFE01000281">
    <property type="protein sequence ID" value="OLL25926.1"/>
    <property type="molecule type" value="Genomic_DNA"/>
</dbReference>
<comment type="caution">
    <text evidence="2">The sequence shown here is derived from an EMBL/GenBank/DDBJ whole genome shotgun (WGS) entry which is preliminary data.</text>
</comment>
<keyword evidence="1" id="KW-0732">Signal</keyword>
<gene>
    <name evidence="2" type="ORF">NEOLI_003567</name>
</gene>
<protein>
    <submittedName>
        <fullName evidence="2">Uncharacterized protein</fullName>
    </submittedName>
</protein>
<sequence length="229" mass="24675">MIHIISFSILAVALAKTDFQTCVDGAKPFVKSYKACLTTSKSDEIFRDCICTDANKAEISVCAKAIPSVPALADYFGEMDISKVDDNIQFFCSAPINMLKEHLNIKDLREELKESTHKLCTVPETEMVEFLEQIGLPESEILDIFKELCPFNEVQHAKAKNVIENKENKIAETVGSFSSVSAQTTAIATRSNVSTATPTETKVAKATSGAIVAHIAGLVGGVAALGAML</sequence>
<accession>A0A1U7LTC5</accession>